<dbReference type="SUPFAM" id="SSF56712">
    <property type="entry name" value="Prokaryotic type I DNA topoisomerase"/>
    <property type="match status" value="1"/>
</dbReference>
<dbReference type="GO" id="GO:0003677">
    <property type="term" value="F:DNA binding"/>
    <property type="evidence" value="ECO:0007669"/>
    <property type="project" value="UniProtKB-KW"/>
</dbReference>
<keyword evidence="3" id="KW-0413">Isomerase</keyword>
<dbReference type="InterPro" id="IPR013824">
    <property type="entry name" value="Topo_IA_cen_sub1"/>
</dbReference>
<evidence type="ECO:0000259" key="4">
    <source>
        <dbReference type="PROSITE" id="PS52039"/>
    </source>
</evidence>
<reference evidence="5 6" key="1">
    <citation type="journal article" date="2016" name="Nat. Commun.">
        <title>Thousands of microbial genomes shed light on interconnected biogeochemical processes in an aquifer system.</title>
        <authorList>
            <person name="Anantharaman K."/>
            <person name="Brown C.T."/>
            <person name="Hug L.A."/>
            <person name="Sharon I."/>
            <person name="Castelle C.J."/>
            <person name="Probst A.J."/>
            <person name="Thomas B.C."/>
            <person name="Singh A."/>
            <person name="Wilkins M.J."/>
            <person name="Karaoz U."/>
            <person name="Brodie E.L."/>
            <person name="Williams K.H."/>
            <person name="Hubbard S.S."/>
            <person name="Banfield J.F."/>
        </authorList>
    </citation>
    <scope>NUCLEOTIDE SEQUENCE [LARGE SCALE GENOMIC DNA]</scope>
</reference>
<evidence type="ECO:0000256" key="1">
    <source>
        <dbReference type="ARBA" id="ARBA00023029"/>
    </source>
</evidence>
<dbReference type="InterPro" id="IPR013498">
    <property type="entry name" value="Topo_IA_Znf"/>
</dbReference>
<keyword evidence="1" id="KW-0799">Topoisomerase</keyword>
<gene>
    <name evidence="5" type="ORF">A2V49_02415</name>
</gene>
<comment type="caution">
    <text evidence="5">The sequence shown here is derived from an EMBL/GenBank/DDBJ whole genome shotgun (WGS) entry which is preliminary data.</text>
</comment>
<dbReference type="PANTHER" id="PTHR42785:SF1">
    <property type="entry name" value="DNA TOPOISOMERASE"/>
    <property type="match status" value="1"/>
</dbReference>
<dbReference type="PANTHER" id="PTHR42785">
    <property type="entry name" value="DNA TOPOISOMERASE, TYPE IA, CORE"/>
    <property type="match status" value="1"/>
</dbReference>
<dbReference type="CDD" id="cd00186">
    <property type="entry name" value="TOP1Ac"/>
    <property type="match status" value="1"/>
</dbReference>
<keyword evidence="2" id="KW-0238">DNA-binding</keyword>
<feature type="domain" description="Topo IA-type catalytic" evidence="4">
    <location>
        <begin position="1"/>
        <end position="280"/>
    </location>
</feature>
<dbReference type="Gene3D" id="1.10.290.10">
    <property type="entry name" value="Topoisomerase I, domain 4"/>
    <property type="match status" value="1"/>
</dbReference>
<dbReference type="EMBL" id="MEUV01000006">
    <property type="protein sequence ID" value="OGC46370.1"/>
    <property type="molecule type" value="Genomic_DNA"/>
</dbReference>
<dbReference type="GO" id="GO:0003917">
    <property type="term" value="F:DNA topoisomerase type I (single strand cut, ATP-independent) activity"/>
    <property type="evidence" value="ECO:0007669"/>
    <property type="project" value="InterPro"/>
</dbReference>
<dbReference type="InterPro" id="IPR013497">
    <property type="entry name" value="Topo_IA_cen"/>
</dbReference>
<name>A0A1F4UNJ6_UNCKA</name>
<dbReference type="PROSITE" id="PS52039">
    <property type="entry name" value="TOPO_IA_2"/>
    <property type="match status" value="1"/>
</dbReference>
<dbReference type="InterPro" id="IPR003602">
    <property type="entry name" value="Topo_IA_DNA-bd_dom"/>
</dbReference>
<evidence type="ECO:0000256" key="2">
    <source>
        <dbReference type="ARBA" id="ARBA00023125"/>
    </source>
</evidence>
<evidence type="ECO:0000313" key="5">
    <source>
        <dbReference type="EMBL" id="OGC46370.1"/>
    </source>
</evidence>
<dbReference type="Gene3D" id="1.10.460.10">
    <property type="entry name" value="Topoisomerase I, domain 2"/>
    <property type="match status" value="1"/>
</dbReference>
<dbReference type="InterPro" id="IPR000380">
    <property type="entry name" value="Topo_IA"/>
</dbReference>
<dbReference type="PRINTS" id="PR00417">
    <property type="entry name" value="PRTPISMRASEI"/>
</dbReference>
<dbReference type="Pfam" id="PF01396">
    <property type="entry name" value="Zn_ribbon_Top1"/>
    <property type="match status" value="3"/>
</dbReference>
<dbReference type="GO" id="GO:0005694">
    <property type="term" value="C:chromosome"/>
    <property type="evidence" value="ECO:0007669"/>
    <property type="project" value="InterPro"/>
</dbReference>
<proteinExistence type="predicted"/>
<dbReference type="SMART" id="SM00437">
    <property type="entry name" value="TOP1Ac"/>
    <property type="match status" value="1"/>
</dbReference>
<dbReference type="InterPro" id="IPR013826">
    <property type="entry name" value="Topo_IA_cen_sub3"/>
</dbReference>
<dbReference type="Gene3D" id="3.30.65.10">
    <property type="entry name" value="Bacterial Topoisomerase I, domain 1"/>
    <property type="match status" value="3"/>
</dbReference>
<organism evidence="5 6">
    <name type="scientific">candidate division WWE3 bacterium RBG_19FT_COMBO_34_6</name>
    <dbReference type="NCBI Taxonomy" id="1802612"/>
    <lineage>
        <taxon>Bacteria</taxon>
        <taxon>Katanobacteria</taxon>
    </lineage>
</organism>
<dbReference type="InterPro" id="IPR013825">
    <property type="entry name" value="Topo_IA_cen_sub2"/>
</dbReference>
<evidence type="ECO:0000256" key="3">
    <source>
        <dbReference type="ARBA" id="ARBA00023235"/>
    </source>
</evidence>
<accession>A0A1F4UNJ6</accession>
<sequence length="432" mass="49426">MPAKKTMSIAQKLFEKGLITYHRTDSFNLSGGFVKLAREFVGITFGEKYLPPKPNFYKTQSKTAQEAHEAIRPTDINYHPGNLKNTDEKKIYSIIYKRVLECQMESALYDQTSVIIKTNKNYEFKANGSIVLFDGWLAVSSYLNLSEEQDGLTILPELHELEIVKLLDLDLTQKFTQPPARYSDASLIKKLEELGIGRPSTYAPTISTILARRYVRKENKYFVPEDVAYVVTDLLVEHFPNIVDYEFTAQMEEDLDEIAGNEKEWVPVIREFYTPFEKILSQKDKELSKKDVTNLGESGEKCPECGENLVFKLGKYGKFLSCSNYPKCTYAKPLEEEKVLDENGDEMKDFGKCPNCENGVFVLKKGRFGKFLACNNYPKCKTTKPFLEKIGMKCPKCNEGEIIVKKAKGRTFYGCSRYPDCDFSSWKNPSIQ</sequence>
<protein>
    <recommendedName>
        <fullName evidence="4">Topo IA-type catalytic domain-containing protein</fullName>
    </recommendedName>
</protein>
<evidence type="ECO:0000313" key="6">
    <source>
        <dbReference type="Proteomes" id="UP000178615"/>
    </source>
</evidence>
<dbReference type="InterPro" id="IPR023405">
    <property type="entry name" value="Topo_IA_core_domain"/>
</dbReference>
<dbReference type="Gene3D" id="2.70.20.10">
    <property type="entry name" value="Topoisomerase I, domain 3"/>
    <property type="match status" value="1"/>
</dbReference>
<dbReference type="SUPFAM" id="SSF57783">
    <property type="entry name" value="Zinc beta-ribbon"/>
    <property type="match status" value="2"/>
</dbReference>
<dbReference type="AlphaFoldDB" id="A0A1F4UNJ6"/>
<dbReference type="Proteomes" id="UP000178615">
    <property type="component" value="Unassembled WGS sequence"/>
</dbReference>
<dbReference type="Pfam" id="PF01131">
    <property type="entry name" value="Topoisom_bac"/>
    <property type="match status" value="1"/>
</dbReference>
<dbReference type="GO" id="GO:0006265">
    <property type="term" value="P:DNA topological change"/>
    <property type="evidence" value="ECO:0007669"/>
    <property type="project" value="InterPro"/>
</dbReference>